<sequence>MANINIVQALTLGADAVHLASRRPPTAPTGYYDWEVSSSPAASRQGHAPITNLIDQVESLKVKGAFKPNPKELVAFTDIIEHPTSVDDRKGAFADGLATLAQLDPYTGVAKDLNDSVIKVLYDTNPHPPATFLGPTYSFRHADGGGNNLQDYDIGRAGRPYARSVQGKAGLPRSSLPDASLVFDTILKRNGEQNHPAGVSSLIFAFATIVTHSLFRTDSKNVWTNNASSYLDLSPLYGDNQTAQDRVRNKTLGRGLLYPDTFSEERLTFLVPATSALLVLFGRNHNYIAEKILKINERKRWSDPPPTDPPQLALQDEEIFQTAKLINCGHFISAILGDYVASFLGSGHGANWNMSPFDAINRDNLKVERGEGNHVSAEFNILYRWHATISADDEQWINNTFNKMFQGKPFDQLSLRELATVANVFTSILDIPPQERTFGGIKRGPDGKFSDDDLASILQQATEKPAGAFRARGTPPALRLVEILGIEQAREWGLCTMNEFRAFLGLKEFKTFEDWNPDPQIAGAARLLYGHIDNLELYTGLQAEATMPQTTGSHFGFGYTVTRAVLGDAISLIRGDRYYTTDFTPANLTAWGYYDCQRDMNNGGSGGEIPKLLLRHLPRHYPWNSVYSLYPFYTPSKMKDNLTRQGLQDKYIFDPPSVIPVPKVLNTFTGIRTVFNDPTKFKVIYEKFGYGSILMFDDIAQHNNDKIMIMHAMFPDKNSIAEYATFFADKVKEKIQESSWKYEGLPGTYIDIVKGVLYPTVAHVSAEKLTGVPLKTKENPNGIFTELELFDMLETLFTSA</sequence>
<dbReference type="PANTHER" id="PTHR11903">
    <property type="entry name" value="PROSTAGLANDIN G/H SYNTHASE"/>
    <property type="match status" value="1"/>
</dbReference>
<keyword evidence="2 6" id="KW-0479">Metal-binding</keyword>
<keyword evidence="3" id="KW-0223">Dioxygenase</keyword>
<dbReference type="SUPFAM" id="SSF48113">
    <property type="entry name" value="Heme-dependent peroxidases"/>
    <property type="match status" value="1"/>
</dbReference>
<dbReference type="Gene3D" id="1.10.640.10">
    <property type="entry name" value="Haem peroxidase domain superfamily, animal type"/>
    <property type="match status" value="1"/>
</dbReference>
<dbReference type="Proteomes" id="UP000724874">
    <property type="component" value="Unassembled WGS sequence"/>
</dbReference>
<dbReference type="InterPro" id="IPR037120">
    <property type="entry name" value="Haem_peroxidase_sf_animal"/>
</dbReference>
<dbReference type="PRINTS" id="PR00457">
    <property type="entry name" value="ANPEROXIDASE"/>
</dbReference>
<dbReference type="EMBL" id="JADNYJ010000094">
    <property type="protein sequence ID" value="KAF8886704.1"/>
    <property type="molecule type" value="Genomic_DNA"/>
</dbReference>
<name>A0A9P5TJ26_GYMJU</name>
<dbReference type="GO" id="GO:0006631">
    <property type="term" value="P:fatty acid metabolic process"/>
    <property type="evidence" value="ECO:0007669"/>
    <property type="project" value="UniProtKB-ARBA"/>
</dbReference>
<dbReference type="InterPro" id="IPR034812">
    <property type="entry name" value="Ppo-like_N"/>
</dbReference>
<evidence type="ECO:0000256" key="1">
    <source>
        <dbReference type="ARBA" id="ARBA00022617"/>
    </source>
</evidence>
<dbReference type="GO" id="GO:0046872">
    <property type="term" value="F:metal ion binding"/>
    <property type="evidence" value="ECO:0007669"/>
    <property type="project" value="UniProtKB-KW"/>
</dbReference>
<evidence type="ECO:0000256" key="6">
    <source>
        <dbReference type="PIRSR" id="PIRSR619791-2"/>
    </source>
</evidence>
<dbReference type="PANTHER" id="PTHR11903:SF37">
    <property type="entry name" value="PSI-PRODUCING OXYGENASE A"/>
    <property type="match status" value="1"/>
</dbReference>
<reference evidence="7" key="1">
    <citation type="submission" date="2020-11" db="EMBL/GenBank/DDBJ databases">
        <authorList>
            <consortium name="DOE Joint Genome Institute"/>
            <person name="Ahrendt S."/>
            <person name="Riley R."/>
            <person name="Andreopoulos W."/>
            <person name="LaButti K."/>
            <person name="Pangilinan J."/>
            <person name="Ruiz-duenas F.J."/>
            <person name="Barrasa J.M."/>
            <person name="Sanchez-Garcia M."/>
            <person name="Camarero S."/>
            <person name="Miyauchi S."/>
            <person name="Serrano A."/>
            <person name="Linde D."/>
            <person name="Babiker R."/>
            <person name="Drula E."/>
            <person name="Ayuso-Fernandez I."/>
            <person name="Pacheco R."/>
            <person name="Padilla G."/>
            <person name="Ferreira P."/>
            <person name="Barriuso J."/>
            <person name="Kellner H."/>
            <person name="Castanera R."/>
            <person name="Alfaro M."/>
            <person name="Ramirez L."/>
            <person name="Pisabarro A.G."/>
            <person name="Kuo A."/>
            <person name="Tritt A."/>
            <person name="Lipzen A."/>
            <person name="He G."/>
            <person name="Yan M."/>
            <person name="Ng V."/>
            <person name="Cullen D."/>
            <person name="Martin F."/>
            <person name="Rosso M.-N."/>
            <person name="Henrissat B."/>
            <person name="Hibbett D."/>
            <person name="Martinez A.T."/>
            <person name="Grigoriev I.V."/>
        </authorList>
    </citation>
    <scope>NUCLEOTIDE SEQUENCE</scope>
    <source>
        <strain evidence="7">AH 44721</strain>
    </source>
</reference>
<dbReference type="InterPro" id="IPR050783">
    <property type="entry name" value="Oxylipin_biosynth_metab"/>
</dbReference>
<dbReference type="InterPro" id="IPR019791">
    <property type="entry name" value="Haem_peroxidase_animal"/>
</dbReference>
<proteinExistence type="predicted"/>
<evidence type="ECO:0000256" key="3">
    <source>
        <dbReference type="ARBA" id="ARBA00022964"/>
    </source>
</evidence>
<gene>
    <name evidence="7" type="ORF">CPB84DRAFT_1850045</name>
</gene>
<dbReference type="Pfam" id="PF03098">
    <property type="entry name" value="An_peroxidase"/>
    <property type="match status" value="1"/>
</dbReference>
<dbReference type="AlphaFoldDB" id="A0A9P5TJ26"/>
<dbReference type="InterPro" id="IPR010255">
    <property type="entry name" value="Haem_peroxidase_sf"/>
</dbReference>
<evidence type="ECO:0000256" key="2">
    <source>
        <dbReference type="ARBA" id="ARBA00022723"/>
    </source>
</evidence>
<keyword evidence="4" id="KW-0560">Oxidoreductase</keyword>
<keyword evidence="7" id="KW-0575">Peroxidase</keyword>
<organism evidence="7 8">
    <name type="scientific">Gymnopilus junonius</name>
    <name type="common">Spectacular rustgill mushroom</name>
    <name type="synonym">Gymnopilus spectabilis subsp. junonius</name>
    <dbReference type="NCBI Taxonomy" id="109634"/>
    <lineage>
        <taxon>Eukaryota</taxon>
        <taxon>Fungi</taxon>
        <taxon>Dikarya</taxon>
        <taxon>Basidiomycota</taxon>
        <taxon>Agaricomycotina</taxon>
        <taxon>Agaricomycetes</taxon>
        <taxon>Agaricomycetidae</taxon>
        <taxon>Agaricales</taxon>
        <taxon>Agaricineae</taxon>
        <taxon>Hymenogastraceae</taxon>
        <taxon>Gymnopilus</taxon>
    </lineage>
</organism>
<dbReference type="OrthoDB" id="823504at2759"/>
<dbReference type="CDD" id="cd09817">
    <property type="entry name" value="linoleate_diol_synthase_like"/>
    <property type="match status" value="1"/>
</dbReference>
<evidence type="ECO:0000256" key="4">
    <source>
        <dbReference type="ARBA" id="ARBA00023002"/>
    </source>
</evidence>
<dbReference type="GO" id="GO:0051213">
    <property type="term" value="F:dioxygenase activity"/>
    <property type="evidence" value="ECO:0007669"/>
    <property type="project" value="UniProtKB-KW"/>
</dbReference>
<evidence type="ECO:0000256" key="5">
    <source>
        <dbReference type="ARBA" id="ARBA00023004"/>
    </source>
</evidence>
<accession>A0A9P5TJ26</accession>
<evidence type="ECO:0000313" key="7">
    <source>
        <dbReference type="EMBL" id="KAF8886704.1"/>
    </source>
</evidence>
<protein>
    <submittedName>
        <fullName evidence="7">Heme peroxidase</fullName>
    </submittedName>
</protein>
<feature type="binding site" description="axial binding residue" evidence="6">
    <location>
        <position position="386"/>
    </location>
    <ligand>
        <name>heme b</name>
        <dbReference type="ChEBI" id="CHEBI:60344"/>
    </ligand>
    <ligandPart>
        <name>Fe</name>
        <dbReference type="ChEBI" id="CHEBI:18248"/>
    </ligandPart>
</feature>
<dbReference type="PROSITE" id="PS50292">
    <property type="entry name" value="PEROXIDASE_3"/>
    <property type="match status" value="1"/>
</dbReference>
<keyword evidence="8" id="KW-1185">Reference proteome</keyword>
<dbReference type="GO" id="GO:0020037">
    <property type="term" value="F:heme binding"/>
    <property type="evidence" value="ECO:0007669"/>
    <property type="project" value="InterPro"/>
</dbReference>
<comment type="caution">
    <text evidence="7">The sequence shown here is derived from an EMBL/GenBank/DDBJ whole genome shotgun (WGS) entry which is preliminary data.</text>
</comment>
<dbReference type="GO" id="GO:0006979">
    <property type="term" value="P:response to oxidative stress"/>
    <property type="evidence" value="ECO:0007669"/>
    <property type="project" value="InterPro"/>
</dbReference>
<evidence type="ECO:0000313" key="8">
    <source>
        <dbReference type="Proteomes" id="UP000724874"/>
    </source>
</evidence>
<dbReference type="GO" id="GO:0004601">
    <property type="term" value="F:peroxidase activity"/>
    <property type="evidence" value="ECO:0007669"/>
    <property type="project" value="UniProtKB-KW"/>
</dbReference>
<keyword evidence="5 6" id="KW-0408">Iron</keyword>
<keyword evidence="1 6" id="KW-0349">Heme</keyword>